<keyword evidence="8" id="KW-1185">Reference proteome</keyword>
<comment type="cofactor">
    <cofactor evidence="1">
        <name>pyridoxal 5'-phosphate</name>
        <dbReference type="ChEBI" id="CHEBI:597326"/>
    </cofactor>
</comment>
<keyword evidence="4 7" id="KW-0456">Lyase</keyword>
<dbReference type="InterPro" id="IPR036052">
    <property type="entry name" value="TrpB-like_PALP_sf"/>
</dbReference>
<dbReference type="FunFam" id="3.40.50.1100:FF:000007">
    <property type="entry name" value="L-threonine dehydratase catabolic TdcB"/>
    <property type="match status" value="1"/>
</dbReference>
<dbReference type="InterPro" id="IPR050147">
    <property type="entry name" value="Ser/Thr_Dehydratase"/>
</dbReference>
<name>A0A6M4GYH7_9PROT</name>
<protein>
    <submittedName>
        <fullName evidence="7">L-threonine ammonia-lyase</fullName>
        <ecNumber evidence="7">4.3.1.19</ecNumber>
    </submittedName>
</protein>
<dbReference type="PROSITE" id="PS51671">
    <property type="entry name" value="ACT"/>
    <property type="match status" value="1"/>
</dbReference>
<evidence type="ECO:0000313" key="7">
    <source>
        <dbReference type="EMBL" id="QJR12296.1"/>
    </source>
</evidence>
<dbReference type="KEGG" id="uru:DSM104443_03381"/>
<reference evidence="7 8" key="1">
    <citation type="submission" date="2020-04" db="EMBL/GenBank/DDBJ databases">
        <title>Usitatibacter rugosus gen. nov., sp. nov. and Usitatibacter palustris sp. nov., novel members of Usitatibacteraceae fam. nov. within the order Nitrosomonadales isolated from soil.</title>
        <authorList>
            <person name="Huber K.J."/>
            <person name="Neumann-Schaal M."/>
            <person name="Geppert A."/>
            <person name="Luckner M."/>
            <person name="Wanner G."/>
            <person name="Overmann J."/>
        </authorList>
    </citation>
    <scope>NUCLEOTIDE SEQUENCE [LARGE SCALE GENOMIC DNA]</scope>
    <source>
        <strain evidence="7 8">0125_3</strain>
    </source>
</reference>
<dbReference type="AlphaFoldDB" id="A0A6M4GYH7"/>
<evidence type="ECO:0000256" key="3">
    <source>
        <dbReference type="ARBA" id="ARBA00022898"/>
    </source>
</evidence>
<dbReference type="GO" id="GO:0009097">
    <property type="term" value="P:isoleucine biosynthetic process"/>
    <property type="evidence" value="ECO:0007669"/>
    <property type="project" value="TreeGrafter"/>
</dbReference>
<evidence type="ECO:0000256" key="5">
    <source>
        <dbReference type="ARBA" id="ARBA00049406"/>
    </source>
</evidence>
<proteinExistence type="inferred from homology"/>
<dbReference type="CDD" id="cd04886">
    <property type="entry name" value="ACT_ThrD-II-like"/>
    <property type="match status" value="1"/>
</dbReference>
<dbReference type="InterPro" id="IPR001926">
    <property type="entry name" value="TrpB-like_PALP"/>
</dbReference>
<dbReference type="EC" id="4.3.1.19" evidence="7"/>
<dbReference type="FunFam" id="3.40.50.1100:FF:000005">
    <property type="entry name" value="Threonine dehydratase catabolic"/>
    <property type="match status" value="1"/>
</dbReference>
<dbReference type="NCBIfam" id="NF005600">
    <property type="entry name" value="PRK07334.1"/>
    <property type="match status" value="1"/>
</dbReference>
<evidence type="ECO:0000256" key="1">
    <source>
        <dbReference type="ARBA" id="ARBA00001933"/>
    </source>
</evidence>
<dbReference type="PANTHER" id="PTHR48078">
    <property type="entry name" value="THREONINE DEHYDRATASE, MITOCHONDRIAL-RELATED"/>
    <property type="match status" value="1"/>
</dbReference>
<dbReference type="GO" id="GO:0006565">
    <property type="term" value="P:L-serine catabolic process"/>
    <property type="evidence" value="ECO:0007669"/>
    <property type="project" value="TreeGrafter"/>
</dbReference>
<comment type="similarity">
    <text evidence="2">Belongs to the serine/threonine dehydratase family.</text>
</comment>
<comment type="catalytic activity">
    <reaction evidence="5">
        <text>L-serine = pyruvate + NH4(+)</text>
        <dbReference type="Rhea" id="RHEA:19169"/>
        <dbReference type="ChEBI" id="CHEBI:15361"/>
        <dbReference type="ChEBI" id="CHEBI:28938"/>
        <dbReference type="ChEBI" id="CHEBI:33384"/>
        <dbReference type="EC" id="4.3.1.17"/>
    </reaction>
</comment>
<dbReference type="GO" id="GO:0003941">
    <property type="term" value="F:L-serine ammonia-lyase activity"/>
    <property type="evidence" value="ECO:0007669"/>
    <property type="project" value="UniProtKB-EC"/>
</dbReference>
<dbReference type="RefSeq" id="WP_171094385.1">
    <property type="nucleotide sequence ID" value="NZ_CP053069.1"/>
</dbReference>
<dbReference type="GO" id="GO:0030170">
    <property type="term" value="F:pyridoxal phosphate binding"/>
    <property type="evidence" value="ECO:0007669"/>
    <property type="project" value="UniProtKB-ARBA"/>
</dbReference>
<organism evidence="7 8">
    <name type="scientific">Usitatibacter rugosus</name>
    <dbReference type="NCBI Taxonomy" id="2732067"/>
    <lineage>
        <taxon>Bacteria</taxon>
        <taxon>Pseudomonadati</taxon>
        <taxon>Pseudomonadota</taxon>
        <taxon>Betaproteobacteria</taxon>
        <taxon>Nitrosomonadales</taxon>
        <taxon>Usitatibacteraceae</taxon>
        <taxon>Usitatibacter</taxon>
    </lineage>
</organism>
<dbReference type="GO" id="GO:0004794">
    <property type="term" value="F:threonine deaminase activity"/>
    <property type="evidence" value="ECO:0007669"/>
    <property type="project" value="UniProtKB-EC"/>
</dbReference>
<dbReference type="Pfam" id="PF00291">
    <property type="entry name" value="PALP"/>
    <property type="match status" value="1"/>
</dbReference>
<feature type="domain" description="ACT" evidence="6">
    <location>
        <begin position="329"/>
        <end position="403"/>
    </location>
</feature>
<dbReference type="Gene3D" id="3.40.50.1100">
    <property type="match status" value="2"/>
</dbReference>
<dbReference type="EMBL" id="CP053069">
    <property type="protein sequence ID" value="QJR12296.1"/>
    <property type="molecule type" value="Genomic_DNA"/>
</dbReference>
<evidence type="ECO:0000256" key="4">
    <source>
        <dbReference type="ARBA" id="ARBA00023239"/>
    </source>
</evidence>
<dbReference type="InterPro" id="IPR002912">
    <property type="entry name" value="ACT_dom"/>
</dbReference>
<evidence type="ECO:0000259" key="6">
    <source>
        <dbReference type="PROSITE" id="PS51671"/>
    </source>
</evidence>
<dbReference type="NCBIfam" id="TIGR01127">
    <property type="entry name" value="ilvA_1Cterm"/>
    <property type="match status" value="1"/>
</dbReference>
<evidence type="ECO:0000256" key="2">
    <source>
        <dbReference type="ARBA" id="ARBA00010869"/>
    </source>
</evidence>
<dbReference type="InterPro" id="IPR044561">
    <property type="entry name" value="ACT_ThrD-II-like"/>
</dbReference>
<dbReference type="CDD" id="cd01562">
    <property type="entry name" value="Thr-dehyd"/>
    <property type="match status" value="1"/>
</dbReference>
<dbReference type="Gene3D" id="3.30.70.260">
    <property type="match status" value="1"/>
</dbReference>
<dbReference type="Proteomes" id="UP000501534">
    <property type="component" value="Chromosome"/>
</dbReference>
<dbReference type="PANTHER" id="PTHR48078:SF6">
    <property type="entry name" value="L-THREONINE DEHYDRATASE CATABOLIC TDCB"/>
    <property type="match status" value="1"/>
</dbReference>
<dbReference type="InterPro" id="IPR005789">
    <property type="entry name" value="Thr_deHydtase_catblc"/>
</dbReference>
<gene>
    <name evidence="7" type="primary">tdcB</name>
    <name evidence="7" type="ORF">DSM104443_03381</name>
</gene>
<dbReference type="Pfam" id="PF13291">
    <property type="entry name" value="ACT_4"/>
    <property type="match status" value="1"/>
</dbReference>
<keyword evidence="3" id="KW-0663">Pyridoxal phosphate</keyword>
<dbReference type="SUPFAM" id="SSF53686">
    <property type="entry name" value="Tryptophan synthase beta subunit-like PLP-dependent enzymes"/>
    <property type="match status" value="1"/>
</dbReference>
<sequence>MTAELITLADIRAAAQAIDGQVVRTPCLLSQTLSEISGAQVFLKFENHQFTASFKERGAINKLESLTAAERAKGVIACSAGNHAQGVAYHASRLGIPAVIVMPKHTPFVKVEHTRKHGAEVILEGEGFDDAMRAAKRIMAERGLTFVHPYDDAKIIAGQGTIGLEMLEAFPQLDVLVIAVGGGGLISGITLAAKALKPSIEVYGVEVARFPGMYHVMRGTPAAFGPGTIAEGIAVKEPGQITREVVKRHVKDILLVDEGDIEESVVMLLEIEKTVVEGAGAAGLAALLKFKDTFRGKNVGLVLCGGNIEPLVLADIVQRGMVRAGRLARVKVEARDLPGSLAKITAVIAEHNANVEEVHHHRAFTQLTVQHVEIDLAIKTRNAAHVHEIVKALQEAGFKAEIK</sequence>
<evidence type="ECO:0000313" key="8">
    <source>
        <dbReference type="Proteomes" id="UP000501534"/>
    </source>
</evidence>
<accession>A0A6M4GYH7</accession>
<dbReference type="GO" id="GO:0006567">
    <property type="term" value="P:L-threonine catabolic process"/>
    <property type="evidence" value="ECO:0007669"/>
    <property type="project" value="InterPro"/>
</dbReference>